<protein>
    <submittedName>
        <fullName evidence="1">NMT1/THI5 like protein</fullName>
    </submittedName>
</protein>
<dbReference type="RefSeq" id="WP_070111154.1">
    <property type="nucleotide sequence ID" value="NZ_LZFO01000042.1"/>
</dbReference>
<gene>
    <name evidence="1" type="ORF">CLOACE_21070</name>
</gene>
<accession>A0A1E8EW84</accession>
<keyword evidence="2" id="KW-1185">Reference proteome</keyword>
<evidence type="ECO:0000313" key="1">
    <source>
        <dbReference type="EMBL" id="OFI01519.1"/>
    </source>
</evidence>
<organism evidence="1 2">
    <name type="scientific">Clostridium acetireducens DSM 10703</name>
    <dbReference type="NCBI Taxonomy" id="1121290"/>
    <lineage>
        <taxon>Bacteria</taxon>
        <taxon>Bacillati</taxon>
        <taxon>Bacillota</taxon>
        <taxon>Clostridia</taxon>
        <taxon>Eubacteriales</taxon>
        <taxon>Clostridiaceae</taxon>
        <taxon>Clostridium</taxon>
    </lineage>
</organism>
<dbReference type="PATRIC" id="fig|1121290.3.peg.2117"/>
<comment type="caution">
    <text evidence="1">The sequence shown here is derived from an EMBL/GenBank/DDBJ whole genome shotgun (WGS) entry which is preliminary data.</text>
</comment>
<dbReference type="PIRSF" id="PIRSF027386">
    <property type="entry name" value="UCP027386_ABC_sbc_TM0202"/>
    <property type="match status" value="1"/>
</dbReference>
<evidence type="ECO:0000313" key="2">
    <source>
        <dbReference type="Proteomes" id="UP000175744"/>
    </source>
</evidence>
<sequence length="335" mass="37731">MKKRISIFLVISIFFITLMGCGNNISTDNSKKPEENKKNVTVKIAGLKGPTSMGMIKMFEEKPSLGKGIQSNYEVVPTPDVLISKLVNSEFDIAAIPVNAASTIYNKTGKYKFLAMNTWGMLYIVSNGVEVDSIKDLKDKKVYVSGKGMVPDFAFRYILKENGLNPEKDLNIDYTLSQHEELSQALISGKIKIALLPEPFVTMVTSKNKDIKVKLNIEEEWKKINNKSSVATGCLVVRDEFAKENPEVVDTFLKEYEKSINWVNNNKEQASVLIEKFGILPKAKIAEMSIPRCSIRYMNAQDSKEKVNGFLKVLYDFTPKSTGGKLPDENFYYKK</sequence>
<name>A0A1E8EW84_9CLOT</name>
<dbReference type="SUPFAM" id="SSF53850">
    <property type="entry name" value="Periplasmic binding protein-like II"/>
    <property type="match status" value="1"/>
</dbReference>
<proteinExistence type="predicted"/>
<dbReference type="EMBL" id="LZFO01000042">
    <property type="protein sequence ID" value="OFI01519.1"/>
    <property type="molecule type" value="Genomic_DNA"/>
</dbReference>
<dbReference type="PROSITE" id="PS51257">
    <property type="entry name" value="PROKAR_LIPOPROTEIN"/>
    <property type="match status" value="1"/>
</dbReference>
<dbReference type="STRING" id="1121290.CLAOCE_21070"/>
<dbReference type="Proteomes" id="UP000175744">
    <property type="component" value="Unassembled WGS sequence"/>
</dbReference>
<dbReference type="OrthoDB" id="9814375at2"/>
<dbReference type="Pfam" id="PF12974">
    <property type="entry name" value="Phosphonate-bd"/>
    <property type="match status" value="1"/>
</dbReference>
<reference evidence="1 2" key="1">
    <citation type="submission" date="2016-06" db="EMBL/GenBank/DDBJ databases">
        <title>Genome sequence of Clostridium acetireducens DSM 10703.</title>
        <authorList>
            <person name="Poehlein A."/>
            <person name="Fluechter S."/>
            <person name="Duerre P."/>
            <person name="Daniel R."/>
        </authorList>
    </citation>
    <scope>NUCLEOTIDE SEQUENCE [LARGE SCALE GENOMIC DNA]</scope>
    <source>
        <strain evidence="1 2">DSM 10703</strain>
    </source>
</reference>
<dbReference type="PANTHER" id="PTHR30024:SF46">
    <property type="entry name" value="ABC TRANSPORTER, SUBSTRATE-BINDING LIPOPROTEIN"/>
    <property type="match status" value="1"/>
</dbReference>
<dbReference type="PANTHER" id="PTHR30024">
    <property type="entry name" value="ALIPHATIC SULFONATES-BINDING PROTEIN-RELATED"/>
    <property type="match status" value="1"/>
</dbReference>
<dbReference type="AlphaFoldDB" id="A0A1E8EW84"/>
<dbReference type="Gene3D" id="3.40.190.10">
    <property type="entry name" value="Periplasmic binding protein-like II"/>
    <property type="match status" value="2"/>
</dbReference>
<dbReference type="InterPro" id="IPR027024">
    <property type="entry name" value="UCP027386_ABC_sbc_TM0202"/>
</dbReference>